<protein>
    <submittedName>
        <fullName evidence="3">Uncharacterized protein</fullName>
    </submittedName>
</protein>
<feature type="transmembrane region" description="Helical" evidence="1">
    <location>
        <begin position="85"/>
        <end position="105"/>
    </location>
</feature>
<feature type="transmembrane region" description="Helical" evidence="1">
    <location>
        <begin position="201"/>
        <end position="222"/>
    </location>
</feature>
<reference evidence="3 4" key="1">
    <citation type="journal article" date="2024" name="IMA Fungus">
        <title>Apiospora arundinis, a panoply of carbohydrate-active enzymes and secondary metabolites.</title>
        <authorList>
            <person name="Sorensen T."/>
            <person name="Petersen C."/>
            <person name="Muurmann A.T."/>
            <person name="Christiansen J.V."/>
            <person name="Brundto M.L."/>
            <person name="Overgaard C.K."/>
            <person name="Boysen A.T."/>
            <person name="Wollenberg R.D."/>
            <person name="Larsen T.O."/>
            <person name="Sorensen J.L."/>
            <person name="Nielsen K.L."/>
            <person name="Sondergaard T.E."/>
        </authorList>
    </citation>
    <scope>NUCLEOTIDE SEQUENCE [LARGE SCALE GENOMIC DNA]</scope>
    <source>
        <strain evidence="3 4">AAU 773</strain>
    </source>
</reference>
<keyword evidence="1" id="KW-1133">Transmembrane helix</keyword>
<keyword evidence="1" id="KW-0472">Membrane</keyword>
<evidence type="ECO:0000313" key="3">
    <source>
        <dbReference type="EMBL" id="KAK8849138.1"/>
    </source>
</evidence>
<evidence type="ECO:0000256" key="1">
    <source>
        <dbReference type="SAM" id="Phobius"/>
    </source>
</evidence>
<feature type="transmembrane region" description="Helical" evidence="1">
    <location>
        <begin position="170"/>
        <end position="189"/>
    </location>
</feature>
<name>A0ABR2HMB4_9PEZI</name>
<keyword evidence="2" id="KW-0732">Signal</keyword>
<dbReference type="Proteomes" id="UP001390339">
    <property type="component" value="Unassembled WGS sequence"/>
</dbReference>
<accession>A0ABR2HMB4</accession>
<feature type="transmembrane region" description="Helical" evidence="1">
    <location>
        <begin position="117"/>
        <end position="150"/>
    </location>
</feature>
<keyword evidence="4" id="KW-1185">Reference proteome</keyword>
<dbReference type="EMBL" id="JAPCWZ010000010">
    <property type="protein sequence ID" value="KAK8849138.1"/>
    <property type="molecule type" value="Genomic_DNA"/>
</dbReference>
<feature type="signal peptide" evidence="2">
    <location>
        <begin position="1"/>
        <end position="20"/>
    </location>
</feature>
<sequence length="363" mass="39073">MGIITRAVAALPFLLIAAWCFREMALDQLDASARPSAESGFIEWGHGKNKVAILDHFHGVPFLDQLWRGGTAVFAVSAFGMDGVAAWQVFTFLVDLGPLYAIWILESHRGANAWSPAYIPTVFTLAAQVLGAGGTMSVFYFLCLVFSPSASELASKTPAPRRTVWSRANVLLLPLVLALHTAEVFAMYLSPSYEARHYWVWAWQLTPLWIGVGNVVAGQALLKLLPPSGSPRIPQQQRSSAFVASIVSKTLLAVLASVSVAVWLYTILSAPHPLAALFVPGPEPQDGLVLRSRKSLQADEVGVFAGSFLWLAYSFADLYLANLVNLGELLGCAAALPVATLVLGPGGTFAAGWYMRERMLGSA</sequence>
<feature type="transmembrane region" description="Helical" evidence="1">
    <location>
        <begin position="333"/>
        <end position="355"/>
    </location>
</feature>
<organism evidence="3 4">
    <name type="scientific">Apiospora arundinis</name>
    <dbReference type="NCBI Taxonomy" id="335852"/>
    <lineage>
        <taxon>Eukaryota</taxon>
        <taxon>Fungi</taxon>
        <taxon>Dikarya</taxon>
        <taxon>Ascomycota</taxon>
        <taxon>Pezizomycotina</taxon>
        <taxon>Sordariomycetes</taxon>
        <taxon>Xylariomycetidae</taxon>
        <taxon>Amphisphaeriales</taxon>
        <taxon>Apiosporaceae</taxon>
        <taxon>Apiospora</taxon>
    </lineage>
</organism>
<feature type="transmembrane region" description="Helical" evidence="1">
    <location>
        <begin position="301"/>
        <end position="321"/>
    </location>
</feature>
<evidence type="ECO:0000256" key="2">
    <source>
        <dbReference type="SAM" id="SignalP"/>
    </source>
</evidence>
<proteinExistence type="predicted"/>
<keyword evidence="1" id="KW-0812">Transmembrane</keyword>
<gene>
    <name evidence="3" type="ORF">PGQ11_015618</name>
</gene>
<comment type="caution">
    <text evidence="3">The sequence shown here is derived from an EMBL/GenBank/DDBJ whole genome shotgun (WGS) entry which is preliminary data.</text>
</comment>
<feature type="transmembrane region" description="Helical" evidence="1">
    <location>
        <begin position="242"/>
        <end position="265"/>
    </location>
</feature>
<evidence type="ECO:0000313" key="4">
    <source>
        <dbReference type="Proteomes" id="UP001390339"/>
    </source>
</evidence>
<feature type="chain" id="PRO_5046853313" evidence="2">
    <location>
        <begin position="21"/>
        <end position="363"/>
    </location>
</feature>